<dbReference type="GO" id="GO:0003735">
    <property type="term" value="F:structural constituent of ribosome"/>
    <property type="evidence" value="ECO:0000318"/>
    <property type="project" value="GO_Central"/>
</dbReference>
<keyword evidence="3" id="KW-0548">Nucleotidyltransferase</keyword>
<dbReference type="Gene3D" id="2.40.50.140">
    <property type="entry name" value="Nucleic acid-binding proteins"/>
    <property type="match status" value="1"/>
</dbReference>
<dbReference type="Pfam" id="PF00575">
    <property type="entry name" value="S1"/>
    <property type="match status" value="1"/>
</dbReference>
<feature type="domain" description="S1 motif" evidence="2">
    <location>
        <begin position="392"/>
        <end position="461"/>
    </location>
</feature>
<dbReference type="EC" id="2.7.7.8" evidence="3"/>
<dbReference type="STRING" id="6945.B7PCH3"/>
<gene>
    <name evidence="3" type="ORF">IscW_ISCW002453</name>
</gene>
<dbReference type="FunFam" id="2.40.50.140:FF:000051">
    <property type="entry name" value="RNA-binding transcriptional accessory protein"/>
    <property type="match status" value="1"/>
</dbReference>
<dbReference type="InterPro" id="IPR012337">
    <property type="entry name" value="RNaseH-like_sf"/>
</dbReference>
<dbReference type="GO" id="GO:0006139">
    <property type="term" value="P:nucleobase-containing compound metabolic process"/>
    <property type="evidence" value="ECO:0007669"/>
    <property type="project" value="InterPro"/>
</dbReference>
<dbReference type="EMBL" id="ABJB010693771">
    <property type="status" value="NOT_ANNOTATED_CDS"/>
    <property type="molecule type" value="Genomic_DNA"/>
</dbReference>
<dbReference type="SUPFAM" id="SSF53098">
    <property type="entry name" value="Ribonuclease H-like"/>
    <property type="match status" value="1"/>
</dbReference>
<dbReference type="AlphaFoldDB" id="B7PCH3"/>
<sequence length="616" mass="67597">MRFCPTLAPRDHWLAEVCRWTWRVKLLTAFESELIGRLREEAEQESTRVFAANLRDLLLAAPAGNKAVLGLDPGIRTGVKAAVIDATGKVLDTATVYPFEPRRDREGAIRTLAGLATRYQVELVAIGNGTASRETEKLVADLQSAFPRLPLTRVVVSEAGASVYSASELAAQEFPDMDVSLRGAVSIARRLQDPLAELVKIDPKSIGVGQYQHDVNQRELARSLDAVVEDCVNAVGVDVNTASAPLLARVSGLNNTLAKNIVTWRDENGAFQSRKQLREVPRFGEKAFEQAAGFLRIPGAANPLDASAVHPEAYPVAARILERLQTEASDVMGKSGALKSLSPSDFTDDRFGLPTVRDIFNEIEKPGRDPRPEFTTAKFQEGINSLNDLTPGMILEGVVTNVANFGAFVDVGVHQDGLVHISALSETFVKDPRDVVRVGQTVKVKVQEVDVARKRIGLTMRLNDDSAPKEQDIAAISQSVLTASASPAAMGEAYGKHAQNLMEHDPDGALILAISYELDDYLALADTVDELWEEILAAFESQDLPAFPYDDMPFQDVDGFFQWANEQLQEFHPSYCLLEFAQSYDEEFQLIVVKRENLEEILSLCEKLDIPAQPAE</sequence>
<reference evidence="3 5" key="1">
    <citation type="submission" date="2008-03" db="EMBL/GenBank/DDBJ databases">
        <title>Annotation of Ixodes scapularis.</title>
        <authorList>
            <consortium name="Ixodes scapularis Genome Project Consortium"/>
            <person name="Caler E."/>
            <person name="Hannick L.I."/>
            <person name="Bidwell S."/>
            <person name="Joardar V."/>
            <person name="Thiagarajan M."/>
            <person name="Amedeo P."/>
            <person name="Galinsky K.J."/>
            <person name="Schobel S."/>
            <person name="Inman J."/>
            <person name="Hostetler J."/>
            <person name="Miller J."/>
            <person name="Hammond M."/>
            <person name="Megy K."/>
            <person name="Lawson D."/>
            <person name="Kodira C."/>
            <person name="Sutton G."/>
            <person name="Meyer J."/>
            <person name="Hill C.A."/>
            <person name="Birren B."/>
            <person name="Nene V."/>
            <person name="Collins F."/>
            <person name="Alarcon-Chaidez F."/>
            <person name="Wikel S."/>
            <person name="Strausberg R."/>
        </authorList>
    </citation>
    <scope>NUCLEOTIDE SEQUENCE [LARGE SCALE GENOMIC DNA]</scope>
    <source>
        <strain evidence="5">Wikel</strain>
        <strain evidence="3">Wikel colony</strain>
    </source>
</reference>
<keyword evidence="3" id="KW-0808">Transferase</keyword>
<dbReference type="FunFam" id="1.10.150.310:FF:000001">
    <property type="entry name" value="RNA-binding transcriptional accessory protein"/>
    <property type="match status" value="1"/>
</dbReference>
<dbReference type="InterPro" id="IPR041692">
    <property type="entry name" value="HHH_9"/>
</dbReference>
<dbReference type="PaxDb" id="6945-B7PCH3"/>
<dbReference type="GO" id="GO:0003729">
    <property type="term" value="F:mRNA binding"/>
    <property type="evidence" value="ECO:0000318"/>
    <property type="project" value="GO_Central"/>
</dbReference>
<reference evidence="4" key="2">
    <citation type="submission" date="2020-05" db="UniProtKB">
        <authorList>
            <consortium name="EnsemblMetazoa"/>
        </authorList>
    </citation>
    <scope>IDENTIFICATION</scope>
    <source>
        <strain evidence="4">wikel</strain>
    </source>
</reference>
<organism>
    <name type="scientific">Ixodes scapularis</name>
    <name type="common">Black-legged tick</name>
    <name type="synonym">Deer tick</name>
    <dbReference type="NCBI Taxonomy" id="6945"/>
    <lineage>
        <taxon>Eukaryota</taxon>
        <taxon>Metazoa</taxon>
        <taxon>Ecdysozoa</taxon>
        <taxon>Arthropoda</taxon>
        <taxon>Chelicerata</taxon>
        <taxon>Arachnida</taxon>
        <taxon>Acari</taxon>
        <taxon>Parasitiformes</taxon>
        <taxon>Ixodida</taxon>
        <taxon>Ixodoidea</taxon>
        <taxon>Ixodidae</taxon>
        <taxon>Ixodinae</taxon>
        <taxon>Ixodes</taxon>
    </lineage>
</organism>
<evidence type="ECO:0000259" key="2">
    <source>
        <dbReference type="PROSITE" id="PS50126"/>
    </source>
</evidence>
<dbReference type="Gene3D" id="1.10.150.310">
    <property type="entry name" value="Tex RuvX-like domain-like"/>
    <property type="match status" value="1"/>
</dbReference>
<dbReference type="SMART" id="SM00316">
    <property type="entry name" value="S1"/>
    <property type="match status" value="1"/>
</dbReference>
<dbReference type="SUPFAM" id="SSF50249">
    <property type="entry name" value="Nucleic acid-binding proteins"/>
    <property type="match status" value="1"/>
</dbReference>
<dbReference type="CDD" id="cd05685">
    <property type="entry name" value="S1_Tex"/>
    <property type="match status" value="1"/>
</dbReference>
<dbReference type="VEuPathDB" id="VectorBase:ISCW002453"/>
<dbReference type="EMBL" id="DS683884">
    <property type="protein sequence ID" value="EEC04295.1"/>
    <property type="molecule type" value="Genomic_DNA"/>
</dbReference>
<dbReference type="InterPro" id="IPR006641">
    <property type="entry name" value="YqgF/RNaseH-like_dom"/>
</dbReference>
<dbReference type="InterPro" id="IPR012340">
    <property type="entry name" value="NA-bd_OB-fold"/>
</dbReference>
<dbReference type="InterPro" id="IPR044146">
    <property type="entry name" value="S1_Tex"/>
</dbReference>
<dbReference type="PANTHER" id="PTHR10724:SF10">
    <property type="entry name" value="S1 RNA-BINDING DOMAIN-CONTAINING PROTEIN 1"/>
    <property type="match status" value="1"/>
</dbReference>
<dbReference type="SMART" id="SM00732">
    <property type="entry name" value="YqgFc"/>
    <property type="match status" value="1"/>
</dbReference>
<dbReference type="InterPro" id="IPR010994">
    <property type="entry name" value="RuvA_2-like"/>
</dbReference>
<dbReference type="HOGENOM" id="CLU_030682_1_0_1"/>
<dbReference type="SUPFAM" id="SSF158832">
    <property type="entry name" value="Tex N-terminal region-like"/>
    <property type="match status" value="1"/>
</dbReference>
<evidence type="ECO:0000313" key="4">
    <source>
        <dbReference type="EnsemblMetazoa" id="ISCW002453-PA"/>
    </source>
</evidence>
<evidence type="ECO:0000313" key="3">
    <source>
        <dbReference type="EMBL" id="EEC04295.1"/>
    </source>
</evidence>
<name>B7PCH3_IXOSC</name>
<dbReference type="InterPro" id="IPR037027">
    <property type="entry name" value="YqgF/RNaseH-like_dom_sf"/>
</dbReference>
<dbReference type="GO" id="GO:0006412">
    <property type="term" value="P:translation"/>
    <property type="evidence" value="ECO:0000318"/>
    <property type="project" value="GO_Central"/>
</dbReference>
<dbReference type="VEuPathDB" id="VectorBase:ISCI020255"/>
<dbReference type="OrthoDB" id="6423343at2759"/>
<accession>B7PCH3</accession>
<dbReference type="InterPro" id="IPR032639">
    <property type="entry name" value="Tex_YqgF"/>
</dbReference>
<dbReference type="PANTHER" id="PTHR10724">
    <property type="entry name" value="30S RIBOSOMAL PROTEIN S1"/>
    <property type="match status" value="1"/>
</dbReference>
<dbReference type="EnsemblMetazoa" id="ISCW002453-RA">
    <property type="protein sequence ID" value="ISCW002453-PA"/>
    <property type="gene ID" value="ISCW002453"/>
</dbReference>
<dbReference type="InterPro" id="IPR003029">
    <property type="entry name" value="S1_domain"/>
</dbReference>
<protein>
    <submittedName>
        <fullName evidence="3 4">Protein tex, putative</fullName>
        <ecNumber evidence="3">2.7.7.8</ecNumber>
    </submittedName>
</protein>
<dbReference type="Pfam" id="PF17674">
    <property type="entry name" value="HHH_9"/>
    <property type="match status" value="1"/>
</dbReference>
<dbReference type="Gene3D" id="1.10.3500.10">
    <property type="entry name" value="Tex N-terminal region-like"/>
    <property type="match status" value="1"/>
</dbReference>
<dbReference type="Proteomes" id="UP000001555">
    <property type="component" value="Unassembled WGS sequence"/>
</dbReference>
<dbReference type="FunFam" id="3.30.420.140:FF:000001">
    <property type="entry name" value="RNA-binding transcriptional accessory protein"/>
    <property type="match status" value="1"/>
</dbReference>
<dbReference type="Pfam" id="PF16921">
    <property type="entry name" value="Tex_YqgF"/>
    <property type="match status" value="1"/>
</dbReference>
<dbReference type="SUPFAM" id="SSF47781">
    <property type="entry name" value="RuvA domain 2-like"/>
    <property type="match status" value="2"/>
</dbReference>
<dbReference type="VEuPathDB" id="VectorBase:ISCP_028336"/>
<dbReference type="InParanoid" id="B7PCH3"/>
<dbReference type="GO" id="GO:0005737">
    <property type="term" value="C:cytoplasm"/>
    <property type="evidence" value="ECO:0007669"/>
    <property type="project" value="UniProtKB-ARBA"/>
</dbReference>
<dbReference type="InterPro" id="IPR055179">
    <property type="entry name" value="Tex-like_central_region"/>
</dbReference>
<evidence type="ECO:0000256" key="1">
    <source>
        <dbReference type="ARBA" id="ARBA00025453"/>
    </source>
</evidence>
<dbReference type="Gene3D" id="3.30.420.140">
    <property type="entry name" value="YqgF/RNase H-like domain"/>
    <property type="match status" value="1"/>
</dbReference>
<evidence type="ECO:0000313" key="5">
    <source>
        <dbReference type="Proteomes" id="UP000001555"/>
    </source>
</evidence>
<keyword evidence="5" id="KW-1185">Reference proteome</keyword>
<comment type="function">
    <text evidence="1">Associates with the EF-Tu.GDP complex and induces the exchange of GDP to GTP. It remains bound to the aminoacyl-tRNA.EF-Tu.GTP complex up to the GTP hydrolysis stage on the ribosome.</text>
</comment>
<dbReference type="InterPro" id="IPR023323">
    <property type="entry name" value="Tex-like_dom_sf"/>
</dbReference>
<proteinExistence type="predicted"/>
<dbReference type="InterPro" id="IPR050437">
    <property type="entry name" value="Ribos_protein_bS1-like"/>
</dbReference>
<dbReference type="PROSITE" id="PS50126">
    <property type="entry name" value="S1"/>
    <property type="match status" value="1"/>
</dbReference>
<dbReference type="Pfam" id="PF12836">
    <property type="entry name" value="HHH_3"/>
    <property type="match status" value="1"/>
</dbReference>
<dbReference type="GO" id="GO:0004654">
    <property type="term" value="F:polyribonucleotide nucleotidyltransferase activity"/>
    <property type="evidence" value="ECO:0007669"/>
    <property type="project" value="UniProtKB-EC"/>
</dbReference>
<dbReference type="Pfam" id="PF22706">
    <property type="entry name" value="Tex_central_region"/>
    <property type="match status" value="1"/>
</dbReference>